<protein>
    <recommendedName>
        <fullName evidence="3">Sel1 repeat family protein</fullName>
    </recommendedName>
</protein>
<reference evidence="1 2" key="1">
    <citation type="submission" date="2024-10" db="EMBL/GenBank/DDBJ databases">
        <authorList>
            <person name="Topkara A.R."/>
            <person name="Saygin H."/>
        </authorList>
    </citation>
    <scope>NUCLEOTIDE SEQUENCE [LARGE SCALE GENOMIC DNA]</scope>
    <source>
        <strain evidence="1 2">M3C6</strain>
    </source>
</reference>
<dbReference type="EMBL" id="JBICRM010000037">
    <property type="protein sequence ID" value="MFG1709540.1"/>
    <property type="molecule type" value="Genomic_DNA"/>
</dbReference>
<gene>
    <name evidence="1" type="ORF">ACFLIM_40790</name>
</gene>
<dbReference type="Proteomes" id="UP001603978">
    <property type="component" value="Unassembled WGS sequence"/>
</dbReference>
<organism evidence="1 2">
    <name type="scientific">Nonomuraea marmarensis</name>
    <dbReference type="NCBI Taxonomy" id="3351344"/>
    <lineage>
        <taxon>Bacteria</taxon>
        <taxon>Bacillati</taxon>
        <taxon>Actinomycetota</taxon>
        <taxon>Actinomycetes</taxon>
        <taxon>Streptosporangiales</taxon>
        <taxon>Streptosporangiaceae</taxon>
        <taxon>Nonomuraea</taxon>
    </lineage>
</organism>
<accession>A0ABW7AQ96</accession>
<name>A0ABW7AQ96_9ACTN</name>
<comment type="caution">
    <text evidence="1">The sequence shown here is derived from an EMBL/GenBank/DDBJ whole genome shotgun (WGS) entry which is preliminary data.</text>
</comment>
<evidence type="ECO:0008006" key="3">
    <source>
        <dbReference type="Google" id="ProtNLM"/>
    </source>
</evidence>
<sequence length="266" mass="28711">MTSEAGEVRVALGRKLVAAVVLSAAVFNADGAAATVDTPPAPVFRADTARPVAVPTATAAEEPVCMRLKGAKACVGPDGSDRPGITIEDTADDKLHPAVEYYLNGYLGTKYVIHNLGRAGETRGSREIGKVVTFRAAVYRGNRRVKYGRWKTVRNLAKYPVKRETRVTPAAVRARAEACTSTKGAALTCFAEQSSFVFACDTSADEYQARAEYFVAGDPTARFEIHQLAGLNTCGKAEHGDLAVSMYRAAVFDHNRRVASRLYKYN</sequence>
<proteinExistence type="predicted"/>
<evidence type="ECO:0000313" key="1">
    <source>
        <dbReference type="EMBL" id="MFG1709540.1"/>
    </source>
</evidence>
<dbReference type="RefSeq" id="WP_393174413.1">
    <property type="nucleotide sequence ID" value="NZ_JBICRM010000037.1"/>
</dbReference>
<evidence type="ECO:0000313" key="2">
    <source>
        <dbReference type="Proteomes" id="UP001603978"/>
    </source>
</evidence>
<keyword evidence="2" id="KW-1185">Reference proteome</keyword>